<dbReference type="AlphaFoldDB" id="A0A089NF76"/>
<dbReference type="Pfam" id="PF04432">
    <property type="entry name" value="FrhB_FdhB_C"/>
    <property type="match status" value="1"/>
</dbReference>
<sequence length="412" mass="45159">MTSFITLKEEIIDLSLCASCGLCAAVCPQGLLAMNGDSVSLPVFQGLEGQAADTCGSCNLCSEVCPGYDTGVMESERRIFGRNRSELERWTGIYLSTHQLSAADPEILGRAAAGGAGTILAVTALEEKLADAVIVVGRDEERPWVPKAYLADSVDRIIQCAQTSYCITPNLDLLQDGRYDKIGIIGVPCQIQGINKLLNLPEHLPSSVLADKIAFTIELGCASNTSLGGTEHLITEILGIELADVAVMRYREGQYPGQFMVRTRQGQEYYLPFYRLVEEFKKFKTFRCLACPDWWSGIADISISDGDPNIFDSSREGISAKASSTVMVRTKTGARLLELAVRRNAAKLVDYTFDNNLGLERKRQRYRSYAAKGDRRIPLAPGRDMDYSQILSDDEVIRIGIGSKQGRPAGQM</sequence>
<dbReference type="SUPFAM" id="SSF54862">
    <property type="entry name" value="4Fe-4S ferredoxins"/>
    <property type="match status" value="1"/>
</dbReference>
<dbReference type="PROSITE" id="PS51379">
    <property type="entry name" value="4FE4S_FER_2"/>
    <property type="match status" value="1"/>
</dbReference>
<dbReference type="KEGG" id="pgm:PGRAT_08430"/>
<dbReference type="RefSeq" id="WP_042266352.1">
    <property type="nucleotide sequence ID" value="NZ_CP009287.1"/>
</dbReference>
<evidence type="ECO:0000259" key="4">
    <source>
        <dbReference type="PROSITE" id="PS51379"/>
    </source>
</evidence>
<reference evidence="5 6" key="1">
    <citation type="submission" date="2014-08" db="EMBL/GenBank/DDBJ databases">
        <title>Comparative genomics of the Paenibacillus odorifer group.</title>
        <authorList>
            <person name="den Bakker H.C."/>
            <person name="Tsai Y.-C."/>
            <person name="Martin N."/>
            <person name="Korlach J."/>
            <person name="Wiedmann M."/>
        </authorList>
    </citation>
    <scope>NUCLEOTIDE SEQUENCE [LARGE SCALE GENOMIC DNA]</scope>
    <source>
        <strain evidence="5 6">DSM 15220</strain>
    </source>
</reference>
<evidence type="ECO:0000313" key="6">
    <source>
        <dbReference type="Proteomes" id="UP000029500"/>
    </source>
</evidence>
<dbReference type="InterPro" id="IPR017896">
    <property type="entry name" value="4Fe4S_Fe-S-bd"/>
</dbReference>
<name>A0A089NF76_9BACL</name>
<dbReference type="OrthoDB" id="9804603at2"/>
<evidence type="ECO:0000256" key="1">
    <source>
        <dbReference type="ARBA" id="ARBA00022723"/>
    </source>
</evidence>
<dbReference type="InterPro" id="IPR007516">
    <property type="entry name" value="Co_F420_Hydgase/DH_bsu_N"/>
</dbReference>
<dbReference type="eggNOG" id="COG1035">
    <property type="taxonomic scope" value="Bacteria"/>
</dbReference>
<dbReference type="Pfam" id="PF00037">
    <property type="entry name" value="Fer4"/>
    <property type="match status" value="1"/>
</dbReference>
<dbReference type="InterPro" id="IPR045220">
    <property type="entry name" value="FRHB/FDHB/HCAR-like"/>
</dbReference>
<dbReference type="InterPro" id="IPR017900">
    <property type="entry name" value="4Fe4S_Fe_S_CS"/>
</dbReference>
<dbReference type="PANTHER" id="PTHR31332">
    <property type="entry name" value="7-HYDROXYMETHYL CHLOROPHYLL A REDUCTASE, CHLOROPLASTIC"/>
    <property type="match status" value="1"/>
</dbReference>
<keyword evidence="6" id="KW-1185">Reference proteome</keyword>
<protein>
    <recommendedName>
        <fullName evidence="4">4Fe-4S ferredoxin-type domain-containing protein</fullName>
    </recommendedName>
</protein>
<dbReference type="GO" id="GO:0051536">
    <property type="term" value="F:iron-sulfur cluster binding"/>
    <property type="evidence" value="ECO:0007669"/>
    <property type="project" value="UniProtKB-KW"/>
</dbReference>
<dbReference type="Gene3D" id="3.30.70.20">
    <property type="match status" value="1"/>
</dbReference>
<organism evidence="5 6">
    <name type="scientific">Paenibacillus graminis</name>
    <dbReference type="NCBI Taxonomy" id="189425"/>
    <lineage>
        <taxon>Bacteria</taxon>
        <taxon>Bacillati</taxon>
        <taxon>Bacillota</taxon>
        <taxon>Bacilli</taxon>
        <taxon>Bacillales</taxon>
        <taxon>Paenibacillaceae</taxon>
        <taxon>Paenibacillus</taxon>
    </lineage>
</organism>
<evidence type="ECO:0000256" key="2">
    <source>
        <dbReference type="ARBA" id="ARBA00023004"/>
    </source>
</evidence>
<dbReference type="PROSITE" id="PS00198">
    <property type="entry name" value="4FE4S_FER_1"/>
    <property type="match status" value="2"/>
</dbReference>
<dbReference type="Proteomes" id="UP000029500">
    <property type="component" value="Chromosome"/>
</dbReference>
<keyword evidence="3" id="KW-0411">Iron-sulfur</keyword>
<accession>A0A089NF76</accession>
<dbReference type="PANTHER" id="PTHR31332:SF0">
    <property type="entry name" value="7-HYDROXYMETHYL CHLOROPHYLL A REDUCTASE, CHLOROPLASTIC"/>
    <property type="match status" value="1"/>
</dbReference>
<dbReference type="GO" id="GO:0046872">
    <property type="term" value="F:metal ion binding"/>
    <property type="evidence" value="ECO:0007669"/>
    <property type="project" value="UniProtKB-KW"/>
</dbReference>
<dbReference type="HOGENOM" id="CLU_037958_3_1_9"/>
<keyword evidence="2" id="KW-0408">Iron</keyword>
<dbReference type="GO" id="GO:0052592">
    <property type="term" value="F:oxidoreductase activity, acting on CH or CH2 groups, with an iron-sulfur protein as acceptor"/>
    <property type="evidence" value="ECO:0007669"/>
    <property type="project" value="TreeGrafter"/>
</dbReference>
<feature type="domain" description="4Fe-4S ferredoxin-type" evidence="4">
    <location>
        <begin position="8"/>
        <end position="37"/>
    </location>
</feature>
<dbReference type="InterPro" id="IPR007525">
    <property type="entry name" value="FrhB_FdhB_C"/>
</dbReference>
<dbReference type="EMBL" id="CP009287">
    <property type="protein sequence ID" value="AIQ67654.1"/>
    <property type="molecule type" value="Genomic_DNA"/>
</dbReference>
<evidence type="ECO:0000313" key="5">
    <source>
        <dbReference type="EMBL" id="AIQ67654.1"/>
    </source>
</evidence>
<keyword evidence="1" id="KW-0479">Metal-binding</keyword>
<dbReference type="STRING" id="189425.PGRAT_08430"/>
<proteinExistence type="predicted"/>
<evidence type="ECO:0000256" key="3">
    <source>
        <dbReference type="ARBA" id="ARBA00023014"/>
    </source>
</evidence>
<gene>
    <name evidence="5" type="ORF">PGRAT_08430</name>
</gene>
<dbReference type="Pfam" id="PF04422">
    <property type="entry name" value="FrhB_FdhB_N"/>
    <property type="match status" value="1"/>
</dbReference>